<feature type="compositionally biased region" description="Pro residues" evidence="5">
    <location>
        <begin position="139"/>
        <end position="174"/>
    </location>
</feature>
<comment type="similarity">
    <text evidence="4">Belongs to the cytochrome b5 family.</text>
</comment>
<evidence type="ECO:0000256" key="5">
    <source>
        <dbReference type="SAM" id="MobiDB-lite"/>
    </source>
</evidence>
<dbReference type="FunFam" id="3.10.120.10:FF:000001">
    <property type="entry name" value="Cytochrome b5 reductase 4"/>
    <property type="match status" value="1"/>
</dbReference>
<sequence>MALLGFSIIMASVVFFCLRRPLWLPAFLGWSQTPPRLGPPRQEQDAHDDEPPQQLNDIALEKSRGRNGSATANGTKTAPPAPSPTGRLAVPPPPPVIVADDAPSVDSAGEEEQTTPKAAASSLPDDSVPSFSLSMPDSAPAPPAIRTPAPPSASDLMPPPPFPSRKPQPQPSPAPLTSAHAAGSSTLPTLSPLPNRSGPGSGPSSNRGGGLAPPPTLLAKPKKPSSKEIALAPGHSPLDWARLSGPTSDLRNLPPGTGYLRVTPTMLKYYTGRKGKDAWTVLGGRVYNITPYLPFHPGGEPELLRCAGRDGTKLFGEIHPWVNFEGMLSACLIGVYVPEETRDDSD</sequence>
<dbReference type="Pfam" id="PF00173">
    <property type="entry name" value="Cyt-b5"/>
    <property type="match status" value="1"/>
</dbReference>
<name>A0AA39YA55_9PEZI</name>
<feature type="compositionally biased region" description="Polar residues" evidence="5">
    <location>
        <begin position="66"/>
        <end position="76"/>
    </location>
</feature>
<keyword evidence="2 4" id="KW-0479">Metal-binding</keyword>
<dbReference type="SUPFAM" id="SSF55856">
    <property type="entry name" value="Cytochrome b5-like heme/steroid binding domain"/>
    <property type="match status" value="1"/>
</dbReference>
<feature type="compositionally biased region" description="Low complexity" evidence="5">
    <location>
        <begin position="190"/>
        <end position="206"/>
    </location>
</feature>
<dbReference type="Proteomes" id="UP001174936">
    <property type="component" value="Unassembled WGS sequence"/>
</dbReference>
<dbReference type="PROSITE" id="PS50255">
    <property type="entry name" value="CYTOCHROME_B5_2"/>
    <property type="match status" value="1"/>
</dbReference>
<dbReference type="GO" id="GO:0020037">
    <property type="term" value="F:heme binding"/>
    <property type="evidence" value="ECO:0007669"/>
    <property type="project" value="UniProtKB-UniRule"/>
</dbReference>
<dbReference type="AlphaFoldDB" id="A0AA39YA55"/>
<evidence type="ECO:0000313" key="7">
    <source>
        <dbReference type="EMBL" id="KAK0648868.1"/>
    </source>
</evidence>
<keyword evidence="1 4" id="KW-0349">Heme</keyword>
<keyword evidence="3 4" id="KW-0408">Iron</keyword>
<dbReference type="SMART" id="SM01117">
    <property type="entry name" value="Cyt-b5"/>
    <property type="match status" value="1"/>
</dbReference>
<evidence type="ECO:0000256" key="4">
    <source>
        <dbReference type="RuleBase" id="RU362121"/>
    </source>
</evidence>
<evidence type="ECO:0000313" key="8">
    <source>
        <dbReference type="Proteomes" id="UP001174936"/>
    </source>
</evidence>
<feature type="domain" description="Cytochrome b5 heme-binding" evidence="6">
    <location>
        <begin position="259"/>
        <end position="337"/>
    </location>
</feature>
<protein>
    <recommendedName>
        <fullName evidence="6">Cytochrome b5 heme-binding domain-containing protein</fullName>
    </recommendedName>
</protein>
<reference evidence="7" key="1">
    <citation type="submission" date="2023-06" db="EMBL/GenBank/DDBJ databases">
        <title>Genome-scale phylogeny and comparative genomics of the fungal order Sordariales.</title>
        <authorList>
            <consortium name="Lawrence Berkeley National Laboratory"/>
            <person name="Hensen N."/>
            <person name="Bonometti L."/>
            <person name="Westerberg I."/>
            <person name="Brannstrom I.O."/>
            <person name="Guillou S."/>
            <person name="Cros-Aarteil S."/>
            <person name="Calhoun S."/>
            <person name="Haridas S."/>
            <person name="Kuo A."/>
            <person name="Mondo S."/>
            <person name="Pangilinan J."/>
            <person name="Riley R."/>
            <person name="Labutti K."/>
            <person name="Andreopoulos B."/>
            <person name="Lipzen A."/>
            <person name="Chen C."/>
            <person name="Yanf M."/>
            <person name="Daum C."/>
            <person name="Ng V."/>
            <person name="Clum A."/>
            <person name="Steindorff A."/>
            <person name="Ohm R."/>
            <person name="Martin F."/>
            <person name="Silar P."/>
            <person name="Natvig D."/>
            <person name="Lalanne C."/>
            <person name="Gautier V."/>
            <person name="Ament-Velasquez S.L."/>
            <person name="Kruys A."/>
            <person name="Hutchinson M.I."/>
            <person name="Powell A.J."/>
            <person name="Barry K."/>
            <person name="Miller A.N."/>
            <person name="Grigoriev I.V."/>
            <person name="Debuchy R."/>
            <person name="Gladieux P."/>
            <person name="Thoren M.H."/>
            <person name="Johannesson H."/>
        </authorList>
    </citation>
    <scope>NUCLEOTIDE SEQUENCE</scope>
    <source>
        <strain evidence="7">SMH2532-1</strain>
    </source>
</reference>
<proteinExistence type="inferred from homology"/>
<evidence type="ECO:0000256" key="3">
    <source>
        <dbReference type="ARBA" id="ARBA00023004"/>
    </source>
</evidence>
<dbReference type="PROSITE" id="PS00191">
    <property type="entry name" value="CYTOCHROME_B5_1"/>
    <property type="match status" value="1"/>
</dbReference>
<dbReference type="GO" id="GO:0005737">
    <property type="term" value="C:cytoplasm"/>
    <property type="evidence" value="ECO:0007669"/>
    <property type="project" value="TreeGrafter"/>
</dbReference>
<dbReference type="GO" id="GO:0004128">
    <property type="term" value="F:cytochrome-b5 reductase activity, acting on NAD(P)H"/>
    <property type="evidence" value="ECO:0007669"/>
    <property type="project" value="TreeGrafter"/>
</dbReference>
<dbReference type="InterPro" id="IPR051872">
    <property type="entry name" value="Cytochrome_b5/Flavoprotein_Rdt"/>
</dbReference>
<accession>A0AA39YA55</accession>
<feature type="compositionally biased region" description="Low complexity" evidence="5">
    <location>
        <begin position="97"/>
        <end position="107"/>
    </location>
</feature>
<dbReference type="InterPro" id="IPR018506">
    <property type="entry name" value="Cyt_B5_heme-BS"/>
</dbReference>
<comment type="caution">
    <text evidence="7">The sequence shown here is derived from an EMBL/GenBank/DDBJ whole genome shotgun (WGS) entry which is preliminary data.</text>
</comment>
<evidence type="ECO:0000256" key="1">
    <source>
        <dbReference type="ARBA" id="ARBA00022617"/>
    </source>
</evidence>
<gene>
    <name evidence="7" type="ORF">B0T16DRAFT_427843</name>
</gene>
<organism evidence="7 8">
    <name type="scientific">Cercophora newfieldiana</name>
    <dbReference type="NCBI Taxonomy" id="92897"/>
    <lineage>
        <taxon>Eukaryota</taxon>
        <taxon>Fungi</taxon>
        <taxon>Dikarya</taxon>
        <taxon>Ascomycota</taxon>
        <taxon>Pezizomycotina</taxon>
        <taxon>Sordariomycetes</taxon>
        <taxon>Sordariomycetidae</taxon>
        <taxon>Sordariales</taxon>
        <taxon>Lasiosphaeriaceae</taxon>
        <taxon>Cercophora</taxon>
    </lineage>
</organism>
<dbReference type="InterPro" id="IPR001199">
    <property type="entry name" value="Cyt_B5-like_heme/steroid-bd"/>
</dbReference>
<dbReference type="Gene3D" id="3.10.120.10">
    <property type="entry name" value="Cytochrome b5-like heme/steroid binding domain"/>
    <property type="match status" value="1"/>
</dbReference>
<dbReference type="PANTHER" id="PTHR46237:SF1">
    <property type="entry name" value="CYTOCHROME B5 REDUCTASE 4"/>
    <property type="match status" value="1"/>
</dbReference>
<evidence type="ECO:0000259" key="6">
    <source>
        <dbReference type="PROSITE" id="PS50255"/>
    </source>
</evidence>
<dbReference type="InterPro" id="IPR036400">
    <property type="entry name" value="Cyt_B5-like_heme/steroid_sf"/>
</dbReference>
<dbReference type="PANTHER" id="PTHR46237">
    <property type="entry name" value="CYTOCHROME B5 REDUCTASE 4 FAMILY MEMBER"/>
    <property type="match status" value="1"/>
</dbReference>
<dbReference type="EMBL" id="JAULSV010000003">
    <property type="protein sequence ID" value="KAK0648868.1"/>
    <property type="molecule type" value="Genomic_DNA"/>
</dbReference>
<dbReference type="PRINTS" id="PR01217">
    <property type="entry name" value="PRICHEXTENSN"/>
</dbReference>
<dbReference type="GO" id="GO:0046872">
    <property type="term" value="F:metal ion binding"/>
    <property type="evidence" value="ECO:0007669"/>
    <property type="project" value="UniProtKB-UniRule"/>
</dbReference>
<evidence type="ECO:0000256" key="2">
    <source>
        <dbReference type="ARBA" id="ARBA00022723"/>
    </source>
</evidence>
<keyword evidence="8" id="KW-1185">Reference proteome</keyword>
<feature type="region of interest" description="Disordered" evidence="5">
    <location>
        <begin position="35"/>
        <end position="237"/>
    </location>
</feature>